<comment type="caution">
    <text evidence="2">The sequence shown here is derived from an EMBL/GenBank/DDBJ whole genome shotgun (WGS) entry which is preliminary data.</text>
</comment>
<dbReference type="Proteomes" id="UP001597373">
    <property type="component" value="Unassembled WGS sequence"/>
</dbReference>
<feature type="domain" description="NAD-dependent epimerase/dehydratase" evidence="1">
    <location>
        <begin position="4"/>
        <end position="216"/>
    </location>
</feature>
<dbReference type="InterPro" id="IPR001509">
    <property type="entry name" value="Epimerase_deHydtase"/>
</dbReference>
<sequence length="305" mass="32947">MATILVTGSSGFIGRHLVPHLRSRGHVVVETGRASGNMSEGFWPLPAIGPQTDWAGLLGDIDCVVHLAGLAHRAASDEQFFSVNDGGTRRLAEACHGSPVRNFVFLSSIAARRAEASPDRSNAYALSKLWAELHVTELMQKDAMSFTILRPPLVYGHDAPGNWQRLQRLAVTPLPLPFGAVRHRRSLCSVGNLCSAIAAAVEAGLQVRHCGIYEIADAEPISLAEAVTWLREGMGRSPRLLPVPPPLLRAALGAVGRKKLAESLLDDLVLDPAPFMQAFGWTQPENAEEAVRESGRLFMQSRSGD</sequence>
<protein>
    <submittedName>
        <fullName evidence="2">NAD-dependent epimerase/dehydratase family protein</fullName>
    </submittedName>
</protein>
<dbReference type="SUPFAM" id="SSF51735">
    <property type="entry name" value="NAD(P)-binding Rossmann-fold domains"/>
    <property type="match status" value="1"/>
</dbReference>
<evidence type="ECO:0000259" key="1">
    <source>
        <dbReference type="Pfam" id="PF01370"/>
    </source>
</evidence>
<organism evidence="2 3">
    <name type="scientific">Chelativorans composti</name>
    <dbReference type="NCBI Taxonomy" id="768533"/>
    <lineage>
        <taxon>Bacteria</taxon>
        <taxon>Pseudomonadati</taxon>
        <taxon>Pseudomonadota</taxon>
        <taxon>Alphaproteobacteria</taxon>
        <taxon>Hyphomicrobiales</taxon>
        <taxon>Phyllobacteriaceae</taxon>
        <taxon>Chelativorans</taxon>
    </lineage>
</organism>
<accession>A0ABW5DI14</accession>
<dbReference type="RefSeq" id="WP_345098953.1">
    <property type="nucleotide sequence ID" value="NZ_BAABGS010000020.1"/>
</dbReference>
<dbReference type="InterPro" id="IPR050177">
    <property type="entry name" value="Lipid_A_modif_metabolic_enz"/>
</dbReference>
<gene>
    <name evidence="2" type="ORF">ACFSMZ_07635</name>
</gene>
<dbReference type="PANTHER" id="PTHR43245">
    <property type="entry name" value="BIFUNCTIONAL POLYMYXIN RESISTANCE PROTEIN ARNA"/>
    <property type="match status" value="1"/>
</dbReference>
<proteinExistence type="predicted"/>
<evidence type="ECO:0000313" key="3">
    <source>
        <dbReference type="Proteomes" id="UP001597373"/>
    </source>
</evidence>
<dbReference type="Gene3D" id="3.40.50.720">
    <property type="entry name" value="NAD(P)-binding Rossmann-like Domain"/>
    <property type="match status" value="1"/>
</dbReference>
<dbReference type="InterPro" id="IPR036291">
    <property type="entry name" value="NAD(P)-bd_dom_sf"/>
</dbReference>
<dbReference type="Pfam" id="PF01370">
    <property type="entry name" value="Epimerase"/>
    <property type="match status" value="1"/>
</dbReference>
<keyword evidence="3" id="KW-1185">Reference proteome</keyword>
<evidence type="ECO:0000313" key="2">
    <source>
        <dbReference type="EMBL" id="MFD2259636.1"/>
    </source>
</evidence>
<reference evidence="3" key="1">
    <citation type="journal article" date="2019" name="Int. J. Syst. Evol. Microbiol.">
        <title>The Global Catalogue of Microorganisms (GCM) 10K type strain sequencing project: providing services to taxonomists for standard genome sequencing and annotation.</title>
        <authorList>
            <consortium name="The Broad Institute Genomics Platform"/>
            <consortium name="The Broad Institute Genome Sequencing Center for Infectious Disease"/>
            <person name="Wu L."/>
            <person name="Ma J."/>
        </authorList>
    </citation>
    <scope>NUCLEOTIDE SEQUENCE [LARGE SCALE GENOMIC DNA]</scope>
    <source>
        <strain evidence="3">KCTC 23707</strain>
    </source>
</reference>
<name>A0ABW5DI14_9HYPH</name>
<dbReference type="EMBL" id="JBHUIR010000021">
    <property type="protein sequence ID" value="MFD2259636.1"/>
    <property type="molecule type" value="Genomic_DNA"/>
</dbReference>
<dbReference type="PANTHER" id="PTHR43245:SF58">
    <property type="entry name" value="BLL5923 PROTEIN"/>
    <property type="match status" value="1"/>
</dbReference>